<reference evidence="1 2" key="1">
    <citation type="journal article" date="2023" name="Hortic Res">
        <title>Pangenome of water caltrop reveals structural variations and asymmetric subgenome divergence after allopolyploidization.</title>
        <authorList>
            <person name="Zhang X."/>
            <person name="Chen Y."/>
            <person name="Wang L."/>
            <person name="Yuan Y."/>
            <person name="Fang M."/>
            <person name="Shi L."/>
            <person name="Lu R."/>
            <person name="Comes H.P."/>
            <person name="Ma Y."/>
            <person name="Chen Y."/>
            <person name="Huang G."/>
            <person name="Zhou Y."/>
            <person name="Zheng Z."/>
            <person name="Qiu Y."/>
        </authorList>
    </citation>
    <scope>NUCLEOTIDE SEQUENCE [LARGE SCALE GENOMIC DNA]</scope>
    <source>
        <strain evidence="1">F231</strain>
    </source>
</reference>
<dbReference type="Proteomes" id="UP001346149">
    <property type="component" value="Unassembled WGS sequence"/>
</dbReference>
<keyword evidence="2" id="KW-1185">Reference proteome</keyword>
<name>A0AAN7QZ09_TRANT</name>
<sequence>MTLLETIVKVSSNQGPDDLSSEFPTVLNPDFSLLKAKNESPNLASLVSPITGWQLSKADRVVFGHAKDFCNGLSRKLKNTNKFNKEAFVESLRAFLEKVRVSAGISIAVDKNDPAYTCVMMENLGFLMGKKLTGLVLEACLAFELWQLLSSMITVSGIIDSSFYPNLVLNLVSKRRSDLIVLCIKQAPDLKSTELFCILKYFLCPPGDSLETMVSVRCELEEQGKLSIKHVKDTKLNGEKLQLARDAAVLLMLALDGFSDPELCLHYLLASPNIDEAILSFSISKLNGQELTSMITYLGKWLRKYERFPQAIPCPRAASLFGLSACNWVPKLEDVIKHASLLLDENFSSLVLHTEFHEELRSMANAVSSLTAEARLCALTANVVETILKEDNPGVV</sequence>
<organism evidence="1 2">
    <name type="scientific">Trapa natans</name>
    <name type="common">Water chestnut</name>
    <dbReference type="NCBI Taxonomy" id="22666"/>
    <lineage>
        <taxon>Eukaryota</taxon>
        <taxon>Viridiplantae</taxon>
        <taxon>Streptophyta</taxon>
        <taxon>Embryophyta</taxon>
        <taxon>Tracheophyta</taxon>
        <taxon>Spermatophyta</taxon>
        <taxon>Magnoliopsida</taxon>
        <taxon>eudicotyledons</taxon>
        <taxon>Gunneridae</taxon>
        <taxon>Pentapetalae</taxon>
        <taxon>rosids</taxon>
        <taxon>malvids</taxon>
        <taxon>Myrtales</taxon>
        <taxon>Lythraceae</taxon>
        <taxon>Trapa</taxon>
    </lineage>
</organism>
<dbReference type="AlphaFoldDB" id="A0AAN7QZ09"/>
<dbReference type="PANTHER" id="PTHR37181">
    <property type="entry name" value="F6A14.6 PROTEIN"/>
    <property type="match status" value="1"/>
</dbReference>
<dbReference type="EMBL" id="JAXQNO010000016">
    <property type="protein sequence ID" value="KAK4781415.1"/>
    <property type="molecule type" value="Genomic_DNA"/>
</dbReference>
<gene>
    <name evidence="1" type="ORF">SAY86_015517</name>
</gene>
<dbReference type="PANTHER" id="PTHR37181:SF1">
    <property type="entry name" value="F6A14.6 PROTEIN"/>
    <property type="match status" value="1"/>
</dbReference>
<comment type="caution">
    <text evidence="1">The sequence shown here is derived from an EMBL/GenBank/DDBJ whole genome shotgun (WGS) entry which is preliminary data.</text>
</comment>
<evidence type="ECO:0000313" key="1">
    <source>
        <dbReference type="EMBL" id="KAK4781415.1"/>
    </source>
</evidence>
<proteinExistence type="predicted"/>
<accession>A0AAN7QZ09</accession>
<protein>
    <submittedName>
        <fullName evidence="1">Uncharacterized protein</fullName>
    </submittedName>
</protein>
<evidence type="ECO:0000313" key="2">
    <source>
        <dbReference type="Proteomes" id="UP001346149"/>
    </source>
</evidence>